<name>A0A378VSY7_NEIGO</name>
<dbReference type="EMBL" id="UGRI01000001">
    <property type="protein sequence ID" value="SUA20117.1"/>
    <property type="molecule type" value="Genomic_DNA"/>
</dbReference>
<accession>A0A378VSY7</accession>
<dbReference type="AlphaFoldDB" id="A0A378VSY7"/>
<reference evidence="1" key="1">
    <citation type="submission" date="2018-06" db="EMBL/GenBank/DDBJ databases">
        <authorList>
            <consortium name="Pathogen Informatics"/>
            <person name="Doyle S."/>
        </authorList>
    </citation>
    <scope>NUCLEOTIDE SEQUENCE [LARGE SCALE GENOMIC DNA]</scope>
    <source>
        <strain evidence="1">NCTC11421</strain>
    </source>
</reference>
<organism evidence="1">
    <name type="scientific">Neisseria gonorrhoeae</name>
    <dbReference type="NCBI Taxonomy" id="485"/>
    <lineage>
        <taxon>Bacteria</taxon>
        <taxon>Pseudomonadati</taxon>
        <taxon>Pseudomonadota</taxon>
        <taxon>Betaproteobacteria</taxon>
        <taxon>Neisseriales</taxon>
        <taxon>Neisseriaceae</taxon>
        <taxon>Neisseria</taxon>
    </lineage>
</organism>
<sequence>MMPRHNGFNVLGGIERCSQRFGQIFGNQITTGRNDGRMADGAVHINGNIGRSATNVDDAYAEVFSSSVSTACPLANG</sequence>
<gene>
    <name evidence="1" type="ORF">NCTC11421_00197</name>
</gene>
<proteinExistence type="predicted"/>
<evidence type="ECO:0000313" key="1">
    <source>
        <dbReference type="EMBL" id="SUA20117.1"/>
    </source>
</evidence>
<protein>
    <submittedName>
        <fullName evidence="1">Uncharacterized protein</fullName>
    </submittedName>
</protein>